<organism evidence="1 2">
    <name type="scientific">Eumeta variegata</name>
    <name type="common">Bagworm moth</name>
    <name type="synonym">Eumeta japonica</name>
    <dbReference type="NCBI Taxonomy" id="151549"/>
    <lineage>
        <taxon>Eukaryota</taxon>
        <taxon>Metazoa</taxon>
        <taxon>Ecdysozoa</taxon>
        <taxon>Arthropoda</taxon>
        <taxon>Hexapoda</taxon>
        <taxon>Insecta</taxon>
        <taxon>Pterygota</taxon>
        <taxon>Neoptera</taxon>
        <taxon>Endopterygota</taxon>
        <taxon>Lepidoptera</taxon>
        <taxon>Glossata</taxon>
        <taxon>Ditrysia</taxon>
        <taxon>Tineoidea</taxon>
        <taxon>Psychidae</taxon>
        <taxon>Oiketicinae</taxon>
        <taxon>Eumeta</taxon>
    </lineage>
</organism>
<protein>
    <submittedName>
        <fullName evidence="1">Uncharacterized protein</fullName>
    </submittedName>
</protein>
<dbReference type="AlphaFoldDB" id="A0A4C1W7Q2"/>
<comment type="caution">
    <text evidence="1">The sequence shown here is derived from an EMBL/GenBank/DDBJ whole genome shotgun (WGS) entry which is preliminary data.</text>
</comment>
<sequence>MAVNISKTAALLTGSQPNKLNQLRLRSQAGEWKTCDRYSGVHIDRPLRMVPQVDYVIQTRSRATLYNFARNRSTRLRPAAEHKFRMIAGVGWFVKNDVIASFD</sequence>
<name>A0A4C1W7Q2_EUMVA</name>
<evidence type="ECO:0000313" key="1">
    <source>
        <dbReference type="EMBL" id="GBP46562.1"/>
    </source>
</evidence>
<evidence type="ECO:0000313" key="2">
    <source>
        <dbReference type="Proteomes" id="UP000299102"/>
    </source>
</evidence>
<reference evidence="1 2" key="1">
    <citation type="journal article" date="2019" name="Commun. Biol.">
        <title>The bagworm genome reveals a unique fibroin gene that provides high tensile strength.</title>
        <authorList>
            <person name="Kono N."/>
            <person name="Nakamura H."/>
            <person name="Ohtoshi R."/>
            <person name="Tomita M."/>
            <person name="Numata K."/>
            <person name="Arakawa K."/>
        </authorList>
    </citation>
    <scope>NUCLEOTIDE SEQUENCE [LARGE SCALE GENOMIC DNA]</scope>
</reference>
<keyword evidence="2" id="KW-1185">Reference proteome</keyword>
<dbReference type="OrthoDB" id="412981at2759"/>
<gene>
    <name evidence="1" type="ORF">EVAR_21718_1</name>
</gene>
<dbReference type="EMBL" id="BGZK01000486">
    <property type="protein sequence ID" value="GBP46562.1"/>
    <property type="molecule type" value="Genomic_DNA"/>
</dbReference>
<proteinExistence type="predicted"/>
<accession>A0A4C1W7Q2</accession>
<dbReference type="Proteomes" id="UP000299102">
    <property type="component" value="Unassembled WGS sequence"/>
</dbReference>